<dbReference type="RefSeq" id="WP_133992840.1">
    <property type="nucleotide sequence ID" value="NZ_SODV01000001.1"/>
</dbReference>
<dbReference type="AlphaFoldDB" id="A0A4R8DRJ0"/>
<dbReference type="OrthoDB" id="4732370at2"/>
<evidence type="ECO:0000256" key="4">
    <source>
        <dbReference type="ARBA" id="ARBA00023136"/>
    </source>
</evidence>
<feature type="transmembrane region" description="Helical" evidence="5">
    <location>
        <begin position="7"/>
        <end position="25"/>
    </location>
</feature>
<dbReference type="EMBL" id="SODV01000001">
    <property type="protein sequence ID" value="TDX00822.1"/>
    <property type="molecule type" value="Genomic_DNA"/>
</dbReference>
<evidence type="ECO:0000256" key="1">
    <source>
        <dbReference type="ARBA" id="ARBA00004141"/>
    </source>
</evidence>
<feature type="transmembrane region" description="Helical" evidence="5">
    <location>
        <begin position="77"/>
        <end position="96"/>
    </location>
</feature>
<feature type="transmembrane region" description="Helical" evidence="5">
    <location>
        <begin position="45"/>
        <end position="70"/>
    </location>
</feature>
<comment type="caution">
    <text evidence="6">The sequence shown here is derived from an EMBL/GenBank/DDBJ whole genome shotgun (WGS) entry which is preliminary data.</text>
</comment>
<keyword evidence="2 5" id="KW-0812">Transmembrane</keyword>
<evidence type="ECO:0000256" key="2">
    <source>
        <dbReference type="ARBA" id="ARBA00022692"/>
    </source>
</evidence>
<evidence type="ECO:0000313" key="7">
    <source>
        <dbReference type="Proteomes" id="UP000294498"/>
    </source>
</evidence>
<dbReference type="Proteomes" id="UP000294498">
    <property type="component" value="Unassembled WGS sequence"/>
</dbReference>
<feature type="transmembrane region" description="Helical" evidence="5">
    <location>
        <begin position="102"/>
        <end position="119"/>
    </location>
</feature>
<dbReference type="GO" id="GO:0016020">
    <property type="term" value="C:membrane"/>
    <property type="evidence" value="ECO:0007669"/>
    <property type="project" value="UniProtKB-SubCell"/>
</dbReference>
<keyword evidence="3 5" id="KW-1133">Transmembrane helix</keyword>
<proteinExistence type="predicted"/>
<gene>
    <name evidence="6" type="ORF">EDB95_1851</name>
</gene>
<organism evidence="6 7">
    <name type="scientific">Dinghuibacter silviterrae</name>
    <dbReference type="NCBI Taxonomy" id="1539049"/>
    <lineage>
        <taxon>Bacteria</taxon>
        <taxon>Pseudomonadati</taxon>
        <taxon>Bacteroidota</taxon>
        <taxon>Chitinophagia</taxon>
        <taxon>Chitinophagales</taxon>
        <taxon>Chitinophagaceae</taxon>
        <taxon>Dinghuibacter</taxon>
    </lineage>
</organism>
<name>A0A4R8DRJ0_9BACT</name>
<dbReference type="Pfam" id="PF07681">
    <property type="entry name" value="DoxX"/>
    <property type="match status" value="1"/>
</dbReference>
<protein>
    <submittedName>
        <fullName evidence="6">Thiosulfate dehydrogenase [quinone] large subunit</fullName>
    </submittedName>
</protein>
<dbReference type="InterPro" id="IPR032808">
    <property type="entry name" value="DoxX"/>
</dbReference>
<evidence type="ECO:0000256" key="3">
    <source>
        <dbReference type="ARBA" id="ARBA00022989"/>
    </source>
</evidence>
<reference evidence="6 7" key="1">
    <citation type="submission" date="2019-03" db="EMBL/GenBank/DDBJ databases">
        <title>Genomic Encyclopedia of Type Strains, Phase IV (KMG-IV): sequencing the most valuable type-strain genomes for metagenomic binning, comparative biology and taxonomic classification.</title>
        <authorList>
            <person name="Goeker M."/>
        </authorList>
    </citation>
    <scope>NUCLEOTIDE SEQUENCE [LARGE SCALE GENOMIC DNA]</scope>
    <source>
        <strain evidence="6 7">DSM 100059</strain>
    </source>
</reference>
<keyword evidence="4 5" id="KW-0472">Membrane</keyword>
<accession>A0A4R8DRJ0</accession>
<comment type="subcellular location">
    <subcellularLocation>
        <location evidence="1">Membrane</location>
        <topology evidence="1">Multi-pass membrane protein</topology>
    </subcellularLocation>
</comment>
<evidence type="ECO:0000256" key="5">
    <source>
        <dbReference type="SAM" id="Phobius"/>
    </source>
</evidence>
<evidence type="ECO:0000313" key="6">
    <source>
        <dbReference type="EMBL" id="TDX00822.1"/>
    </source>
</evidence>
<keyword evidence="7" id="KW-1185">Reference proteome</keyword>
<sequence length="137" mass="15535">MKRYTWAYLMARLPIAMSFLGHGLVRMPKLEQFSLGLTIEFNRTFFPLWLLQPFSYVLPFLELLTGILLLLGLFTRFALFLGGALMLILIFGSTMIEEWQNVAIQLFYGVYLAGLLALIDHNGISLDARSSKKPGSN</sequence>